<dbReference type="SUPFAM" id="SSF49265">
    <property type="entry name" value="Fibronectin type III"/>
    <property type="match status" value="1"/>
</dbReference>
<dbReference type="InterPro" id="IPR036116">
    <property type="entry name" value="FN3_sf"/>
</dbReference>
<dbReference type="PROSITE" id="PS50853">
    <property type="entry name" value="FN3"/>
    <property type="match status" value="1"/>
</dbReference>
<dbReference type="InterPro" id="IPR022409">
    <property type="entry name" value="PKD/Chitinase_dom"/>
</dbReference>
<dbReference type="InterPro" id="IPR013783">
    <property type="entry name" value="Ig-like_fold"/>
</dbReference>
<evidence type="ECO:0000313" key="4">
    <source>
        <dbReference type="EMBL" id="KAB7725731.1"/>
    </source>
</evidence>
<dbReference type="PANTHER" id="PTHR34677:SF3">
    <property type="entry name" value="BACTERIAL IG-LIKE DOMAIN-CONTAINING PROTEIN"/>
    <property type="match status" value="1"/>
</dbReference>
<evidence type="ECO:0000313" key="5">
    <source>
        <dbReference type="Proteomes" id="UP000488299"/>
    </source>
</evidence>
<keyword evidence="1" id="KW-0732">Signal</keyword>
<dbReference type="InterPro" id="IPR044048">
    <property type="entry name" value="Big_12"/>
</dbReference>
<dbReference type="SUPFAM" id="SSF49313">
    <property type="entry name" value="Cadherin-like"/>
    <property type="match status" value="3"/>
</dbReference>
<dbReference type="Pfam" id="PF13517">
    <property type="entry name" value="FG-GAP_3"/>
    <property type="match status" value="1"/>
</dbReference>
<dbReference type="NCBIfam" id="NF033510">
    <property type="entry name" value="Ca_tandemer"/>
    <property type="match status" value="2"/>
</dbReference>
<proteinExistence type="predicted"/>
<gene>
    <name evidence="4" type="ORF">F5984_25770</name>
</gene>
<name>A0A7J5TRW8_9BACT</name>
<feature type="domain" description="Fibronectin type-III" evidence="3">
    <location>
        <begin position="1220"/>
        <end position="1316"/>
    </location>
</feature>
<dbReference type="InterPro" id="IPR002909">
    <property type="entry name" value="IPT_dom"/>
</dbReference>
<dbReference type="InterPro" id="IPR026444">
    <property type="entry name" value="Secre_tail"/>
</dbReference>
<dbReference type="InterPro" id="IPR006644">
    <property type="entry name" value="Cadg"/>
</dbReference>
<dbReference type="InterPro" id="IPR035986">
    <property type="entry name" value="PKD_dom_sf"/>
</dbReference>
<dbReference type="SMART" id="SM00429">
    <property type="entry name" value="IPT"/>
    <property type="match status" value="1"/>
</dbReference>
<dbReference type="Pfam" id="PF19077">
    <property type="entry name" value="Big_13"/>
    <property type="match status" value="1"/>
</dbReference>
<dbReference type="InterPro" id="IPR003961">
    <property type="entry name" value="FN3_dom"/>
</dbReference>
<dbReference type="NCBIfam" id="TIGR04183">
    <property type="entry name" value="Por_Secre_tail"/>
    <property type="match status" value="1"/>
</dbReference>
<dbReference type="GO" id="GO:0005509">
    <property type="term" value="F:calcium ion binding"/>
    <property type="evidence" value="ECO:0007669"/>
    <property type="project" value="InterPro"/>
</dbReference>
<dbReference type="Proteomes" id="UP000488299">
    <property type="component" value="Unassembled WGS sequence"/>
</dbReference>
<dbReference type="InterPro" id="IPR044016">
    <property type="entry name" value="Big_13"/>
</dbReference>
<dbReference type="SUPFAM" id="SSF49299">
    <property type="entry name" value="PKD domain"/>
    <property type="match status" value="5"/>
</dbReference>
<dbReference type="SUPFAM" id="SSF81296">
    <property type="entry name" value="E set domains"/>
    <property type="match status" value="1"/>
</dbReference>
<reference evidence="4 5" key="1">
    <citation type="submission" date="2019-10" db="EMBL/GenBank/DDBJ databases">
        <title>Rudanella paleaurantiibacter sp. nov., isolated from sludge.</title>
        <authorList>
            <person name="Xu S.Q."/>
        </authorList>
    </citation>
    <scope>NUCLEOTIDE SEQUENCE [LARGE SCALE GENOMIC DNA]</scope>
    <source>
        <strain evidence="4 5">HX-22-17</strain>
    </source>
</reference>
<dbReference type="Pfam" id="PF19078">
    <property type="entry name" value="Big_12"/>
    <property type="match status" value="1"/>
</dbReference>
<dbReference type="SMART" id="SM00736">
    <property type="entry name" value="CADG"/>
    <property type="match status" value="2"/>
</dbReference>
<dbReference type="InterPro" id="IPR013517">
    <property type="entry name" value="FG-GAP"/>
</dbReference>
<dbReference type="GO" id="GO:0016020">
    <property type="term" value="C:membrane"/>
    <property type="evidence" value="ECO:0007669"/>
    <property type="project" value="InterPro"/>
</dbReference>
<dbReference type="InterPro" id="IPR015919">
    <property type="entry name" value="Cadherin-like_sf"/>
</dbReference>
<dbReference type="InterPro" id="IPR007110">
    <property type="entry name" value="Ig-like_dom"/>
</dbReference>
<organism evidence="4 5">
    <name type="scientific">Rudanella paleaurantiibacter</name>
    <dbReference type="NCBI Taxonomy" id="2614655"/>
    <lineage>
        <taxon>Bacteria</taxon>
        <taxon>Pseudomonadati</taxon>
        <taxon>Bacteroidota</taxon>
        <taxon>Cytophagia</taxon>
        <taxon>Cytophagales</taxon>
        <taxon>Cytophagaceae</taxon>
        <taxon>Rudanella</taxon>
    </lineage>
</organism>
<dbReference type="Gene3D" id="2.60.40.1800">
    <property type="match status" value="2"/>
</dbReference>
<accession>A0A7J5TRW8</accession>
<dbReference type="PANTHER" id="PTHR34677">
    <property type="match status" value="1"/>
</dbReference>
<dbReference type="Gene3D" id="2.60.40.10">
    <property type="entry name" value="Immunoglobulins"/>
    <property type="match status" value="4"/>
</dbReference>
<dbReference type="PROSITE" id="PS50835">
    <property type="entry name" value="IG_LIKE"/>
    <property type="match status" value="1"/>
</dbReference>
<dbReference type="SMART" id="SM00089">
    <property type="entry name" value="PKD"/>
    <property type="match status" value="15"/>
</dbReference>
<comment type="caution">
    <text evidence="4">The sequence shown here is derived from an EMBL/GenBank/DDBJ whole genome shotgun (WGS) entry which is preliminary data.</text>
</comment>
<evidence type="ECO:0000256" key="1">
    <source>
        <dbReference type="ARBA" id="ARBA00022729"/>
    </source>
</evidence>
<protein>
    <submittedName>
        <fullName evidence="4">T9SS type A sorting domain-containing protein</fullName>
    </submittedName>
</protein>
<dbReference type="EMBL" id="WELI01000020">
    <property type="protein sequence ID" value="KAB7725731.1"/>
    <property type="molecule type" value="Genomic_DNA"/>
</dbReference>
<sequence>MKLRYCFLLRASVDSKSSFRVSPSQWLGREQRLPSLLTSFLKRPTFRADLITDLPGGIFYKVICWLGVNLFTLLFISNAGFAQAPSISSFLPTSGPIHSTLTINGTNLSGTTSVRFGEISAPFTVNSNTQLTVTVPRVASTQLINVTNASGYALTPSSFTVTRTNTTLTYSLVTNNFAGIDVGTEAAPTVVDFDQDGRLDLFVGQDDGTVSRYEQTAVNGTVFTNLGSLSDGNGTIDMGGRVTVSVVDTDGDGKFSVLLGRSDGLVHEYEQTTIGSSQLVLVTTSFGGVGTTSFAVVGMTDFSGEGRLEFLTGKGDGIVGYFNQSDVNSPDFFRVNSDYLTLTSNTAPFCVDLDGNGRIDVLMGVGGGRIYRFEQNAVNSTSVTQLTTNFNNISAVSNAKPCVTDIDGDGMLDLLVGRADGTIDLYEQETTNPSPTLAGFAPVTTPVCTGQTTTFTATVGNVSPPYAFTLTNGTETITGTANTTAFSQAWTAGGSGTQTFSLIVSGNGTALATTTLTVNVPPSANISAPATEITCTVPNITLTASGGGTYRWDNNTTTATRTVNTAGTYSVTVTGANGCTAVDSQVITSNTTPPIVTIGSAVSVLNCVTTAITLTANGGTSYRWENNTTGQTNNVNVARPHTVTATGANGCTATASKSIASDYTQPTLSLTATNACAGQNVSLRATPGLDNYIFYLPSGQTINAGLTSNTVIAGLTANTYSFSVTARHPTSFCQATATAGATVSPPLTLSLSNNNTCQGTNVVLQSGSGFDSYTLLTPFSGSLSSSNGTYGLNPPISGVFTYSVSAINIQGCRATATIVHTVLPLSVATLTASPSTTISCTNPSLTLTAASTAASQTWSTNATSSSIVVTTGGVYSVTTVSPDGCRSVTSITISVDFQTPTATLTVSPSNTITCANPVLTLTAGGNGSYEFRKNPSSTVLSTGPTLDVSTGGRYTVLVTAPSGCTASAFRDIFVNTTPPSVSLVASGPLTCAQTSITLTATGGNNYLFERSGGEGILSQSPTAGTALVSASGTYSVTVTNAAGCTATGTITVNSNTATPGAQINTPNGTTLTCSTTSLNLVAVGGNSYQWDDNSTMPTRAVSTPGTYSVLVTGSNGCTATVSRTVTSNTAVVTVTNPTTTTGILGLTFSQTFTASGGQGSYSFSVVSGTLPAGMNLFPSGVLIGDPAQPGSFTFIIRARDANGCSGFSPLFTLFVSTTATVSTAAAVNISGISATLGGTVSADGGATVTEFGIVYLAGAGTPTTSNTKVMMGAGVGTYSQLVTGLSPATTYSLRAYAINRAGTSYGNLQTFTTSSAPLAPVVLTPANGSVTGQNRPTYTGTAAPGDVVTVRVDNIIEGQVTADASGNWSITSSSPLPDGPHSVYASVFRDGVLSANSNTNSFTVDTTPPPAPVVTTPANGALLSNNSPTYTGTAEPASTLTVIVDGSTVGTATADASGNWSFAQSTPLAQGSHTLRARATDGAGNTSVDSNTNTFTVDTSAPTVTITSSATDPTPTGPIPLTFTFSESVTGFVVEDITVGNGSLSGFAGSGSTYTANFIPATPGLVSVSVAAGVAQDAASNLNGASNRFTLTYAPLPTIAGLSASPTAICTDNPVTFTATIGNVTGSYAYTLTNGSSTGTGTSSNLSFSQVWQTAGSGVQTFTLTVAGNGRSVATTMVTVNALPVATLSSSGTLTCAQTSVVLTATGGSSYAFSGPGVSQSGSGNTAPVSLPGTYTVVVTNAAGCTATATTTVESATSTVNASLVASGTLTCANPTVTLTASPAGASYTFSGPGLSQSGATNTATVSTAGTYSVTVTAAGGCSAVATVTVQGNTTPPTASIAPTSATLTCTNPTATLTASGGGNYRWEDGSTNAIRSVSSAGTYSVTVTAANGCTATASVTISEDKTLPAVSLSASGTVTCANPTVTLTASPAGQGTYRFTGPGLNQSGAANTATVAAGGVYMVTVTAANGCTASATTTVESATNAVNASLVASGTLTCANPTVTLTASPAGASYTFWGPGLSQSGATNTATVSTAGTYSVTVTAAGGCSAVATVNVQGNTTPPTAGIAPTSATLTCTNPTATLTASGGGSYRWEDGSTNALRTVNSAGTYSVTVTAANGCTASASVMISEDKTPPTVSLAASGTVTCANPTVTLTASPAGQGTYRFTGPGLNQSGTANTATVAAGGVYMVTVTAANGCTASATTTVESATNAVNASLVASGTLTCANPTVTLTASPAGASYTFWGPGLSQSGPGNTATVSTAGTYSVVVTAAGGCSAVATVTVQASQELPTVSISANPGSAITQGQTLTLTASGAATYRWSTGATTPAINPPTSATGSTVYSVTGTGPNGCSATAQITLAVSASVTPPPVSVCGSQPGTLGGPLTLLEPIYNCATGQIQFRTSGGNGSPITYAAIGITGPTTSCSATVDAQVAVDIRDGKPNVEPFTLFATQGNITVSFRWDALAFCAGTPPPANTPPTVANGVGPQSATVGVGYSLNVGNVFTDAQTPASLMLSASGLPAGLSLSGSTITGTPSVSGVSTVTLTATDGGGLSASTSFVITVSGAGGTTPPVGGPLAATVVSYNCQTGAITFGFTGGSGSPVEYLAIGITGWTTNPNQVIEAGLRADPKPVTVQIRQNGVAGRSFVFDFGSFCSGNPQPPTNTAPTVANGVGPQSATVGVGYSLNVGNVFTDAQTPASLMLSASGLPAGLSLSGSTITGTPSVSGVSTVTLTATDGGGLSASTSFVITVIGAGGTTPPVGGPLAATVVSYNCQTGAITFGFTGGNGAAVEYFAIGITGWTTNVNGVIEAGLRADPKPVTIRVRQNGVEGTPFVFDFGQFCSRPARIAAESVSELDVVVLGNPTPDSWVEVLVGNPAGESLHLRVVSAQGRLMSSQAIAPTGQGVRQWVSLGSEAGTYLLQISTPTRTKTVKVVRQ</sequence>
<evidence type="ECO:0000259" key="2">
    <source>
        <dbReference type="PROSITE" id="PS50835"/>
    </source>
</evidence>
<dbReference type="InterPro" id="IPR014756">
    <property type="entry name" value="Ig_E-set"/>
</dbReference>
<dbReference type="Pfam" id="PF05345">
    <property type="entry name" value="He_PIG"/>
    <property type="match status" value="3"/>
</dbReference>
<feature type="domain" description="Ig-like" evidence="2">
    <location>
        <begin position="1021"/>
        <end position="1133"/>
    </location>
</feature>
<dbReference type="CDD" id="cd00603">
    <property type="entry name" value="IPT_PCSR"/>
    <property type="match status" value="1"/>
</dbReference>
<dbReference type="SUPFAM" id="SSF69318">
    <property type="entry name" value="Integrin alpha N-terminal domain"/>
    <property type="match status" value="1"/>
</dbReference>
<evidence type="ECO:0000259" key="3">
    <source>
        <dbReference type="PROSITE" id="PS50853"/>
    </source>
</evidence>
<dbReference type="InterPro" id="IPR028994">
    <property type="entry name" value="Integrin_alpha_N"/>
</dbReference>
<keyword evidence="5" id="KW-1185">Reference proteome</keyword>